<reference evidence="1 4" key="1">
    <citation type="journal article" date="2008" name="Science">
        <title>The Physcomitrella genome reveals evolutionary insights into the conquest of land by plants.</title>
        <authorList>
            <person name="Rensing S."/>
            <person name="Lang D."/>
            <person name="Zimmer A."/>
            <person name="Terry A."/>
            <person name="Salamov A."/>
            <person name="Shapiro H."/>
            <person name="Nishiyama T."/>
            <person name="Perroud P.-F."/>
            <person name="Lindquist E."/>
            <person name="Kamisugi Y."/>
            <person name="Tanahashi T."/>
            <person name="Sakakibara K."/>
            <person name="Fujita T."/>
            <person name="Oishi K."/>
            <person name="Shin-I T."/>
            <person name="Kuroki Y."/>
            <person name="Toyoda A."/>
            <person name="Suzuki Y."/>
            <person name="Hashimoto A."/>
            <person name="Yamaguchi K."/>
            <person name="Sugano A."/>
            <person name="Kohara Y."/>
            <person name="Fujiyama A."/>
            <person name="Anterola A."/>
            <person name="Aoki S."/>
            <person name="Ashton N."/>
            <person name="Barbazuk W.B."/>
            <person name="Barker E."/>
            <person name="Bennetzen J."/>
            <person name="Bezanilla M."/>
            <person name="Blankenship R."/>
            <person name="Cho S.H."/>
            <person name="Dutcher S."/>
            <person name="Estelle M."/>
            <person name="Fawcett J.A."/>
            <person name="Gundlach H."/>
            <person name="Hanada K."/>
            <person name="Heyl A."/>
            <person name="Hicks K.A."/>
            <person name="Hugh J."/>
            <person name="Lohr M."/>
            <person name="Mayer K."/>
            <person name="Melkozernov A."/>
            <person name="Murata T."/>
            <person name="Nelson D."/>
            <person name="Pils B."/>
            <person name="Prigge M."/>
            <person name="Reiss B."/>
            <person name="Renner T."/>
            <person name="Rombauts S."/>
            <person name="Rushton P."/>
            <person name="Sanderfoot A."/>
            <person name="Schween G."/>
            <person name="Shiu S.-H."/>
            <person name="Stueber K."/>
            <person name="Theodoulou F.L."/>
            <person name="Tu H."/>
            <person name="Van de Peer Y."/>
            <person name="Verrier P.J."/>
            <person name="Waters E."/>
            <person name="Wood A."/>
            <person name="Yang L."/>
            <person name="Cove D."/>
            <person name="Cuming A."/>
            <person name="Hasebe M."/>
            <person name="Lucas S."/>
            <person name="Mishler D.B."/>
            <person name="Reski R."/>
            <person name="Grigoriev I."/>
            <person name="Quatrano R.S."/>
            <person name="Boore J.L."/>
        </authorList>
    </citation>
    <scope>NUCLEOTIDE SEQUENCE [LARGE SCALE GENOMIC DNA]</scope>
    <source>
        <strain evidence="3 4">cv. Gransden 2004</strain>
    </source>
</reference>
<keyword evidence="4" id="KW-1185">Reference proteome</keyword>
<proteinExistence type="predicted"/>
<accession>A0A2K1IV67</accession>
<dbReference type="Gramene" id="Pp3c20_14420V3.1">
    <property type="protein sequence ID" value="PAC:32947272.CDS.1"/>
    <property type="gene ID" value="Pp3c20_14420"/>
</dbReference>
<dbReference type="PaxDb" id="3218-PP1S94_14V6.1"/>
<dbReference type="Gramene" id="Pp3c20_14420V3.2">
    <property type="protein sequence ID" value="PAC:32947273.CDS.1"/>
    <property type="gene ID" value="Pp3c20_14420"/>
</dbReference>
<dbReference type="EnsemblPlants" id="Pp3c20_14420V3.2">
    <property type="protein sequence ID" value="PAC:32947273.CDS.1"/>
    <property type="gene ID" value="Pp3c20_14420"/>
</dbReference>
<dbReference type="EnsemblPlants" id="Pp3c20_14420V3.1">
    <property type="protein sequence ID" value="PAC:32947272.CDS.1"/>
    <property type="gene ID" value="Pp3c20_14420"/>
</dbReference>
<evidence type="ECO:0000313" key="2">
    <source>
        <dbReference type="EMBL" id="PNR33177.1"/>
    </source>
</evidence>
<protein>
    <submittedName>
        <fullName evidence="1 3">Uncharacterized protein</fullName>
    </submittedName>
</protein>
<dbReference type="EMBL" id="ABEU02000020">
    <property type="protein sequence ID" value="PNR33175.1"/>
    <property type="molecule type" value="Genomic_DNA"/>
</dbReference>
<dbReference type="Gramene" id="Pp3c20_14400V3.2">
    <property type="protein sequence ID" value="PAC:32946684.CDS.1"/>
    <property type="gene ID" value="Pp3c20_14400"/>
</dbReference>
<dbReference type="EnsemblPlants" id="Pp3c20_14400V3.2">
    <property type="protein sequence ID" value="PAC:32946684.CDS.1"/>
    <property type="gene ID" value="Pp3c20_14400"/>
</dbReference>
<dbReference type="Proteomes" id="UP000006727">
    <property type="component" value="Chromosome 20"/>
</dbReference>
<dbReference type="Gramene" id="Pp3c20_14400V3.1">
    <property type="protein sequence ID" value="PAC:32946683.CDS.1"/>
    <property type="gene ID" value="Pp3c20_14400"/>
</dbReference>
<reference evidence="3" key="3">
    <citation type="submission" date="2020-12" db="UniProtKB">
        <authorList>
            <consortium name="EnsemblPlants"/>
        </authorList>
    </citation>
    <scope>IDENTIFICATION</scope>
</reference>
<dbReference type="EMBL" id="ABEU02000020">
    <property type="protein sequence ID" value="PNR33177.1"/>
    <property type="molecule type" value="Genomic_DNA"/>
</dbReference>
<gene>
    <name evidence="1" type="ORF">PHYPA_025118</name>
    <name evidence="2" type="ORF">PHYPA_025120</name>
</gene>
<dbReference type="InParanoid" id="A0A2K1IV67"/>
<organism evidence="1">
    <name type="scientific">Physcomitrium patens</name>
    <name type="common">Spreading-leaved earth moss</name>
    <name type="synonym">Physcomitrella patens</name>
    <dbReference type="NCBI Taxonomy" id="3218"/>
    <lineage>
        <taxon>Eukaryota</taxon>
        <taxon>Viridiplantae</taxon>
        <taxon>Streptophyta</taxon>
        <taxon>Embryophyta</taxon>
        <taxon>Bryophyta</taxon>
        <taxon>Bryophytina</taxon>
        <taxon>Bryopsida</taxon>
        <taxon>Funariidae</taxon>
        <taxon>Funariales</taxon>
        <taxon>Funariaceae</taxon>
        <taxon>Physcomitrium</taxon>
    </lineage>
</organism>
<evidence type="ECO:0000313" key="4">
    <source>
        <dbReference type="Proteomes" id="UP000006727"/>
    </source>
</evidence>
<sequence>MIMLHTIVLVGFPVEKFDDYTFTSVFKMRLFSWAVSGLAALGDYRMPGV</sequence>
<evidence type="ECO:0000313" key="1">
    <source>
        <dbReference type="EMBL" id="PNR33175.1"/>
    </source>
</evidence>
<dbReference type="EnsemblPlants" id="Pp3c20_14400V3.1">
    <property type="protein sequence ID" value="PAC:32946683.CDS.1"/>
    <property type="gene ID" value="Pp3c20_14400"/>
</dbReference>
<dbReference type="AlphaFoldDB" id="A0A2K1IV67"/>
<evidence type="ECO:0000313" key="3">
    <source>
        <dbReference type="EnsemblPlants" id="PAC:32946683.CDS.1"/>
    </source>
</evidence>
<reference evidence="1 4" key="2">
    <citation type="journal article" date="2018" name="Plant J.">
        <title>The Physcomitrella patens chromosome-scale assembly reveals moss genome structure and evolution.</title>
        <authorList>
            <person name="Lang D."/>
            <person name="Ullrich K.K."/>
            <person name="Murat F."/>
            <person name="Fuchs J."/>
            <person name="Jenkins J."/>
            <person name="Haas F.B."/>
            <person name="Piednoel M."/>
            <person name="Gundlach H."/>
            <person name="Van Bel M."/>
            <person name="Meyberg R."/>
            <person name="Vives C."/>
            <person name="Morata J."/>
            <person name="Symeonidi A."/>
            <person name="Hiss M."/>
            <person name="Muchero W."/>
            <person name="Kamisugi Y."/>
            <person name="Saleh O."/>
            <person name="Blanc G."/>
            <person name="Decker E.L."/>
            <person name="van Gessel N."/>
            <person name="Grimwood J."/>
            <person name="Hayes R.D."/>
            <person name="Graham S.W."/>
            <person name="Gunter L.E."/>
            <person name="McDaniel S.F."/>
            <person name="Hoernstein S.N.W."/>
            <person name="Larsson A."/>
            <person name="Li F.W."/>
            <person name="Perroud P.F."/>
            <person name="Phillips J."/>
            <person name="Ranjan P."/>
            <person name="Rokshar D.S."/>
            <person name="Rothfels C.J."/>
            <person name="Schneider L."/>
            <person name="Shu S."/>
            <person name="Stevenson D.W."/>
            <person name="Thummler F."/>
            <person name="Tillich M."/>
            <person name="Villarreal Aguilar J.C."/>
            <person name="Widiez T."/>
            <person name="Wong G.K."/>
            <person name="Wymore A."/>
            <person name="Zhang Y."/>
            <person name="Zimmer A.D."/>
            <person name="Quatrano R.S."/>
            <person name="Mayer K.F.X."/>
            <person name="Goodstein D."/>
            <person name="Casacuberta J.M."/>
            <person name="Vandepoele K."/>
            <person name="Reski R."/>
            <person name="Cuming A.C."/>
            <person name="Tuskan G.A."/>
            <person name="Maumus F."/>
            <person name="Salse J."/>
            <person name="Schmutz J."/>
            <person name="Rensing S.A."/>
        </authorList>
    </citation>
    <scope>NUCLEOTIDE SEQUENCE [LARGE SCALE GENOMIC DNA]</scope>
    <source>
        <strain evidence="3 4">cv. Gransden 2004</strain>
    </source>
</reference>
<name>A0A2K1IV67_PHYPA</name>